<reference evidence="2" key="1">
    <citation type="journal article" date="2021" name="Proc. Natl. Acad. Sci. U.S.A.">
        <title>A Catalog of Tens of Thousands of Viruses from Human Metagenomes Reveals Hidden Associations with Chronic Diseases.</title>
        <authorList>
            <person name="Tisza M.J."/>
            <person name="Buck C.B."/>
        </authorList>
    </citation>
    <scope>NUCLEOTIDE SEQUENCE</scope>
    <source>
        <strain evidence="2">CtrCv3</strain>
    </source>
</reference>
<protein>
    <recommendedName>
        <fullName evidence="1">DUF551 domain-containing protein</fullName>
    </recommendedName>
</protein>
<evidence type="ECO:0000313" key="2">
    <source>
        <dbReference type="EMBL" id="DAF48665.1"/>
    </source>
</evidence>
<organism evidence="2">
    <name type="scientific">Siphoviridae sp. ctrCv3</name>
    <dbReference type="NCBI Taxonomy" id="2827954"/>
    <lineage>
        <taxon>Viruses</taxon>
        <taxon>Duplodnaviria</taxon>
        <taxon>Heunggongvirae</taxon>
        <taxon>Uroviricota</taxon>
        <taxon>Caudoviricetes</taxon>
    </lineage>
</organism>
<name>A0A8S5SCJ9_9CAUD</name>
<evidence type="ECO:0000259" key="1">
    <source>
        <dbReference type="Pfam" id="PF04448"/>
    </source>
</evidence>
<accession>A0A8S5SCJ9</accession>
<dbReference type="Pfam" id="PF04448">
    <property type="entry name" value="DUF551"/>
    <property type="match status" value="1"/>
</dbReference>
<dbReference type="EMBL" id="BK032572">
    <property type="protein sequence ID" value="DAF48665.1"/>
    <property type="molecule type" value="Genomic_DNA"/>
</dbReference>
<proteinExistence type="predicted"/>
<dbReference type="InterPro" id="IPR007539">
    <property type="entry name" value="DUF551"/>
</dbReference>
<sequence>MNEWISVKDRLPDEAGEYLVTIHGEDDVNACDFVLLAWYNPLPSLLFSSDVGWSLLNEFYPFTERLRERITHWMPLPEPPKGEAE</sequence>
<feature type="domain" description="DUF551" evidence="1">
    <location>
        <begin position="3"/>
        <end position="81"/>
    </location>
</feature>